<dbReference type="Proteomes" id="UP000307440">
    <property type="component" value="Unassembled WGS sequence"/>
</dbReference>
<gene>
    <name evidence="1" type="ORF">FA15DRAFT_605075</name>
</gene>
<feature type="non-terminal residue" evidence="1">
    <location>
        <position position="1"/>
    </location>
</feature>
<dbReference type="AlphaFoldDB" id="A0A5C3KCF2"/>
<proteinExistence type="predicted"/>
<evidence type="ECO:0000313" key="2">
    <source>
        <dbReference type="Proteomes" id="UP000307440"/>
    </source>
</evidence>
<organism evidence="1 2">
    <name type="scientific">Coprinopsis marcescibilis</name>
    <name type="common">Agaric fungus</name>
    <name type="synonym">Psathyrella marcescibilis</name>
    <dbReference type="NCBI Taxonomy" id="230819"/>
    <lineage>
        <taxon>Eukaryota</taxon>
        <taxon>Fungi</taxon>
        <taxon>Dikarya</taxon>
        <taxon>Basidiomycota</taxon>
        <taxon>Agaricomycotina</taxon>
        <taxon>Agaricomycetes</taxon>
        <taxon>Agaricomycetidae</taxon>
        <taxon>Agaricales</taxon>
        <taxon>Agaricineae</taxon>
        <taxon>Psathyrellaceae</taxon>
        <taxon>Coprinopsis</taxon>
    </lineage>
</organism>
<accession>A0A5C3KCF2</accession>
<dbReference type="EMBL" id="ML210511">
    <property type="protein sequence ID" value="TFK17437.1"/>
    <property type="molecule type" value="Genomic_DNA"/>
</dbReference>
<dbReference type="InterPro" id="IPR041078">
    <property type="entry name" value="Plavaka"/>
</dbReference>
<dbReference type="OrthoDB" id="3199698at2759"/>
<dbReference type="Pfam" id="PF18759">
    <property type="entry name" value="Plavaka"/>
    <property type="match status" value="1"/>
</dbReference>
<reference evidence="1 2" key="1">
    <citation type="journal article" date="2019" name="Nat. Ecol. Evol.">
        <title>Megaphylogeny resolves global patterns of mushroom evolution.</title>
        <authorList>
            <person name="Varga T."/>
            <person name="Krizsan K."/>
            <person name="Foldi C."/>
            <person name="Dima B."/>
            <person name="Sanchez-Garcia M."/>
            <person name="Sanchez-Ramirez S."/>
            <person name="Szollosi G.J."/>
            <person name="Szarkandi J.G."/>
            <person name="Papp V."/>
            <person name="Albert L."/>
            <person name="Andreopoulos W."/>
            <person name="Angelini C."/>
            <person name="Antonin V."/>
            <person name="Barry K.W."/>
            <person name="Bougher N.L."/>
            <person name="Buchanan P."/>
            <person name="Buyck B."/>
            <person name="Bense V."/>
            <person name="Catcheside P."/>
            <person name="Chovatia M."/>
            <person name="Cooper J."/>
            <person name="Damon W."/>
            <person name="Desjardin D."/>
            <person name="Finy P."/>
            <person name="Geml J."/>
            <person name="Haridas S."/>
            <person name="Hughes K."/>
            <person name="Justo A."/>
            <person name="Karasinski D."/>
            <person name="Kautmanova I."/>
            <person name="Kiss B."/>
            <person name="Kocsube S."/>
            <person name="Kotiranta H."/>
            <person name="LaButti K.M."/>
            <person name="Lechner B.E."/>
            <person name="Liimatainen K."/>
            <person name="Lipzen A."/>
            <person name="Lukacs Z."/>
            <person name="Mihaltcheva S."/>
            <person name="Morgado L.N."/>
            <person name="Niskanen T."/>
            <person name="Noordeloos M.E."/>
            <person name="Ohm R.A."/>
            <person name="Ortiz-Santana B."/>
            <person name="Ovrebo C."/>
            <person name="Racz N."/>
            <person name="Riley R."/>
            <person name="Savchenko A."/>
            <person name="Shiryaev A."/>
            <person name="Soop K."/>
            <person name="Spirin V."/>
            <person name="Szebenyi C."/>
            <person name="Tomsovsky M."/>
            <person name="Tulloss R.E."/>
            <person name="Uehling J."/>
            <person name="Grigoriev I.V."/>
            <person name="Vagvolgyi C."/>
            <person name="Papp T."/>
            <person name="Martin F.M."/>
            <person name="Miettinen O."/>
            <person name="Hibbett D.S."/>
            <person name="Nagy L.G."/>
        </authorList>
    </citation>
    <scope>NUCLEOTIDE SEQUENCE [LARGE SCALE GENOMIC DNA]</scope>
    <source>
        <strain evidence="1 2">CBS 121175</strain>
    </source>
</reference>
<dbReference type="STRING" id="230819.A0A5C3KCF2"/>
<keyword evidence="2" id="KW-1185">Reference proteome</keyword>
<name>A0A5C3KCF2_COPMA</name>
<protein>
    <submittedName>
        <fullName evidence="1">Uncharacterized protein</fullName>
    </submittedName>
</protein>
<sequence length="297" mass="33501">WDKYGVRCDVTPYTADFPCADIHVLMAPDLLHQIIKGTFKDHLVSWVTDYIKQKHPKQKAMRIIHDIDRRISAVPIFPGLRRFKDGRDFAQWTGDDSKALLKVYIPTIKDHVPDEMVQGLVSFADMCYIFRRNAISSSALKRAETCLQAFHKLREVFVREGIRKHCSLPRQHALVHFVNSIQLFGAPNGLCSLITESKHIVAVKEPWRRTNPYKALPQMLTILVRMDNMQALEKDFACKGMLDGSVAAYTAAALDSNGVAPQHVGIDEDNVGPELGQRIAASIECAETKGKHLSNQR</sequence>
<evidence type="ECO:0000313" key="1">
    <source>
        <dbReference type="EMBL" id="TFK17437.1"/>
    </source>
</evidence>